<dbReference type="InterPro" id="IPR002501">
    <property type="entry name" value="PsdUridine_synth_N"/>
</dbReference>
<evidence type="ECO:0000313" key="7">
    <source>
        <dbReference type="EMBL" id="OGC63054.1"/>
    </source>
</evidence>
<gene>
    <name evidence="7" type="ORF">A2264_03900</name>
</gene>
<reference evidence="7 8" key="1">
    <citation type="journal article" date="2016" name="Nat. Commun.">
        <title>Thousands of microbial genomes shed light on interconnected biogeochemical processes in an aquifer system.</title>
        <authorList>
            <person name="Anantharaman K."/>
            <person name="Brown C.T."/>
            <person name="Hug L.A."/>
            <person name="Sharon I."/>
            <person name="Castelle C.J."/>
            <person name="Probst A.J."/>
            <person name="Thomas B.C."/>
            <person name="Singh A."/>
            <person name="Wilkins M.J."/>
            <person name="Karaoz U."/>
            <person name="Brodie E.L."/>
            <person name="Williams K.H."/>
            <person name="Hubbard S.S."/>
            <person name="Banfield J.F."/>
        </authorList>
    </citation>
    <scope>NUCLEOTIDE SEQUENCE [LARGE SCALE GENOMIC DNA]</scope>
</reference>
<dbReference type="Pfam" id="PF01509">
    <property type="entry name" value="TruB_N"/>
    <property type="match status" value="1"/>
</dbReference>
<dbReference type="GO" id="GO:1990481">
    <property type="term" value="P:mRNA pseudouridine synthesis"/>
    <property type="evidence" value="ECO:0007669"/>
    <property type="project" value="TreeGrafter"/>
</dbReference>
<dbReference type="PANTHER" id="PTHR13767:SF2">
    <property type="entry name" value="PSEUDOURIDYLATE SYNTHASE TRUB1"/>
    <property type="match status" value="1"/>
</dbReference>
<comment type="catalytic activity">
    <reaction evidence="1">
        <text>uridine(55) in tRNA = pseudouridine(55) in tRNA</text>
        <dbReference type="Rhea" id="RHEA:42532"/>
        <dbReference type="Rhea" id="RHEA-COMP:10101"/>
        <dbReference type="Rhea" id="RHEA-COMP:10102"/>
        <dbReference type="ChEBI" id="CHEBI:65314"/>
        <dbReference type="ChEBI" id="CHEBI:65315"/>
        <dbReference type="EC" id="5.4.99.25"/>
    </reaction>
</comment>
<dbReference type="Proteomes" id="UP000176614">
    <property type="component" value="Unassembled WGS sequence"/>
</dbReference>
<evidence type="ECO:0000256" key="4">
    <source>
        <dbReference type="ARBA" id="ARBA00022694"/>
    </source>
</evidence>
<accession>A0A1F4W0W0</accession>
<keyword evidence="5" id="KW-0413">Isomerase</keyword>
<comment type="similarity">
    <text evidence="2">Belongs to the pseudouridine synthase TruB family. Type 1 subfamily.</text>
</comment>
<keyword evidence="4" id="KW-0819">tRNA processing</keyword>
<dbReference type="EC" id="5.4.99.25" evidence="3"/>
<feature type="domain" description="Pseudouridine synthase II N-terminal" evidence="6">
    <location>
        <begin position="30"/>
        <end position="161"/>
    </location>
</feature>
<evidence type="ECO:0000313" key="8">
    <source>
        <dbReference type="Proteomes" id="UP000176614"/>
    </source>
</evidence>
<evidence type="ECO:0000256" key="3">
    <source>
        <dbReference type="ARBA" id="ARBA00012787"/>
    </source>
</evidence>
<proteinExistence type="inferred from homology"/>
<dbReference type="AlphaFoldDB" id="A0A1F4W0W0"/>
<evidence type="ECO:0000256" key="2">
    <source>
        <dbReference type="ARBA" id="ARBA00005642"/>
    </source>
</evidence>
<evidence type="ECO:0000259" key="6">
    <source>
        <dbReference type="Pfam" id="PF01509"/>
    </source>
</evidence>
<dbReference type="InterPro" id="IPR014780">
    <property type="entry name" value="tRNA_psdUridine_synth_TruB"/>
</dbReference>
<organism evidence="7 8">
    <name type="scientific">candidate division WWE3 bacterium RIFOXYA2_FULL_46_9</name>
    <dbReference type="NCBI Taxonomy" id="1802636"/>
    <lineage>
        <taxon>Bacteria</taxon>
        <taxon>Katanobacteria</taxon>
    </lineage>
</organism>
<dbReference type="InterPro" id="IPR020103">
    <property type="entry name" value="PsdUridine_synth_cat_dom_sf"/>
</dbReference>
<protein>
    <recommendedName>
        <fullName evidence="3">tRNA pseudouridine(55) synthase</fullName>
        <ecNumber evidence="3">5.4.99.25</ecNumber>
    </recommendedName>
</protein>
<dbReference type="GO" id="GO:0003723">
    <property type="term" value="F:RNA binding"/>
    <property type="evidence" value="ECO:0007669"/>
    <property type="project" value="InterPro"/>
</dbReference>
<dbReference type="GO" id="GO:0160148">
    <property type="term" value="F:tRNA pseudouridine(55) synthase activity"/>
    <property type="evidence" value="ECO:0007669"/>
    <property type="project" value="UniProtKB-EC"/>
</dbReference>
<dbReference type="PANTHER" id="PTHR13767">
    <property type="entry name" value="TRNA-PSEUDOURIDINE SYNTHASE"/>
    <property type="match status" value="1"/>
</dbReference>
<evidence type="ECO:0000256" key="5">
    <source>
        <dbReference type="ARBA" id="ARBA00023235"/>
    </source>
</evidence>
<dbReference type="EMBL" id="MEVT01000009">
    <property type="protein sequence ID" value="OGC63054.1"/>
    <property type="molecule type" value="Genomic_DNA"/>
</dbReference>
<sequence length="254" mass="28446">MKKQILPIWQPVGKSTNHLTRQIADKIGLKTAHTGTLDPMAEGVVVVLAGNKRLEKIKLASWKKTYEFDIAFGISTDSFDGLGLITKTNFECKTISPKVIQSVLKSLVGNYSQTVPLYSAIKVAGRKLHQHAKYGNFKVILPHKKGEIFKLKLIELKTVSVKKLVKNLIAKIKLVEGDLRQKEITDCWENFTGNIDTTSIQVAKIEVQISRGMYVRSLSQDICEKLGINGFVSNLIRTRNGKYSKKSCIIPYNN</sequence>
<dbReference type="SUPFAM" id="SSF55120">
    <property type="entry name" value="Pseudouridine synthase"/>
    <property type="match status" value="1"/>
</dbReference>
<evidence type="ECO:0000256" key="1">
    <source>
        <dbReference type="ARBA" id="ARBA00000385"/>
    </source>
</evidence>
<name>A0A1F4W0W0_UNCKA</name>
<comment type="caution">
    <text evidence="7">The sequence shown here is derived from an EMBL/GenBank/DDBJ whole genome shotgun (WGS) entry which is preliminary data.</text>
</comment>
<dbReference type="GO" id="GO:0006400">
    <property type="term" value="P:tRNA modification"/>
    <property type="evidence" value="ECO:0007669"/>
    <property type="project" value="TreeGrafter"/>
</dbReference>
<dbReference type="Gene3D" id="3.30.2350.10">
    <property type="entry name" value="Pseudouridine synthase"/>
    <property type="match status" value="1"/>
</dbReference>